<name>A0A4W3JN45_CALMI</name>
<sequence>MASWSETELLTEELICSVCLEIFADPVTLQCGHCFCRACITRYWGRPGVRRCPHCRQSFTEGDLSVVAGLSIVFLALLCDVLLRGIEVQISHHLNTGWSNLLRAGYPLRSALGLRSGIFEFPFQKRNIYRWVRLKNNISHPLPAPASLTLDPDTAHPRLILSEDLTSVRHGDKRQPLPDTPERFDPYVCVLGSEGFTWGRHYWEVKVGKKTKWDVGVVGESVDRKGNASPIPENGFWIVWLRNRNQYCAVASPRTRLTLAVRPRKIGVYLDYEGGQVSFYNADNMSHLHTFTDTFTEKLFPYFSPCLNEGGKNSESLRICHV</sequence>
<evidence type="ECO:0000313" key="7">
    <source>
        <dbReference type="Ensembl" id="ENSCMIP00000039478.1"/>
    </source>
</evidence>
<proteinExistence type="predicted"/>
<evidence type="ECO:0000256" key="1">
    <source>
        <dbReference type="ARBA" id="ARBA00022723"/>
    </source>
</evidence>
<dbReference type="InParanoid" id="A0A4W3JN45"/>
<dbReference type="InterPro" id="IPR006574">
    <property type="entry name" value="PRY"/>
</dbReference>
<dbReference type="PROSITE" id="PS50089">
    <property type="entry name" value="ZF_RING_2"/>
    <property type="match status" value="1"/>
</dbReference>
<dbReference type="Gene3D" id="2.60.120.920">
    <property type="match status" value="1"/>
</dbReference>
<dbReference type="Pfam" id="PF13765">
    <property type="entry name" value="PRY"/>
    <property type="match status" value="1"/>
</dbReference>
<dbReference type="Proteomes" id="UP000314986">
    <property type="component" value="Unassembled WGS sequence"/>
</dbReference>
<dbReference type="PANTHER" id="PTHR24103">
    <property type="entry name" value="E3 UBIQUITIN-PROTEIN LIGASE TRIM"/>
    <property type="match status" value="1"/>
</dbReference>
<keyword evidence="2 4" id="KW-0863">Zinc-finger</keyword>
<dbReference type="GO" id="GO:0008270">
    <property type="term" value="F:zinc ion binding"/>
    <property type="evidence" value="ECO:0007669"/>
    <property type="project" value="UniProtKB-KW"/>
</dbReference>
<reference evidence="8" key="1">
    <citation type="journal article" date="2006" name="Science">
        <title>Ancient noncoding elements conserved in the human genome.</title>
        <authorList>
            <person name="Venkatesh B."/>
            <person name="Kirkness E.F."/>
            <person name="Loh Y.H."/>
            <person name="Halpern A.L."/>
            <person name="Lee A.P."/>
            <person name="Johnson J."/>
            <person name="Dandona N."/>
            <person name="Viswanathan L.D."/>
            <person name="Tay A."/>
            <person name="Venter J.C."/>
            <person name="Strausberg R.L."/>
            <person name="Brenner S."/>
        </authorList>
    </citation>
    <scope>NUCLEOTIDE SEQUENCE [LARGE SCALE GENOMIC DNA]</scope>
</reference>
<reference evidence="7" key="5">
    <citation type="submission" date="2025-09" db="UniProtKB">
        <authorList>
            <consortium name="Ensembl"/>
        </authorList>
    </citation>
    <scope>IDENTIFICATION</scope>
</reference>
<dbReference type="Pfam" id="PF00622">
    <property type="entry name" value="SPRY"/>
    <property type="match status" value="1"/>
</dbReference>
<protein>
    <submittedName>
        <fullName evidence="7">Uncharacterized protein</fullName>
    </submittedName>
</protein>
<dbReference type="GeneTree" id="ENSGT00940000158537"/>
<keyword evidence="3" id="KW-0862">Zinc</keyword>
<dbReference type="Ensembl" id="ENSCMIT00000040048.1">
    <property type="protein sequence ID" value="ENSCMIP00000039478.1"/>
    <property type="gene ID" value="ENSCMIG00000016549.1"/>
</dbReference>
<dbReference type="Gene3D" id="3.30.40.10">
    <property type="entry name" value="Zinc/RING finger domain, C3HC4 (zinc finger)"/>
    <property type="match status" value="1"/>
</dbReference>
<dbReference type="InterPro" id="IPR001841">
    <property type="entry name" value="Znf_RING"/>
</dbReference>
<dbReference type="PRINTS" id="PR01407">
    <property type="entry name" value="BUTYPHLNCDUF"/>
</dbReference>
<evidence type="ECO:0000259" key="5">
    <source>
        <dbReference type="PROSITE" id="PS50089"/>
    </source>
</evidence>
<keyword evidence="1" id="KW-0479">Metal-binding</keyword>
<reference evidence="7" key="4">
    <citation type="submission" date="2025-08" db="UniProtKB">
        <authorList>
            <consortium name="Ensembl"/>
        </authorList>
    </citation>
    <scope>IDENTIFICATION</scope>
</reference>
<dbReference type="PROSITE" id="PS00518">
    <property type="entry name" value="ZF_RING_1"/>
    <property type="match status" value="1"/>
</dbReference>
<dbReference type="InterPro" id="IPR050143">
    <property type="entry name" value="TRIM/RBCC"/>
</dbReference>
<evidence type="ECO:0000256" key="3">
    <source>
        <dbReference type="ARBA" id="ARBA00022833"/>
    </source>
</evidence>
<dbReference type="InterPro" id="IPR027370">
    <property type="entry name" value="Znf-RING_euk"/>
</dbReference>
<evidence type="ECO:0000259" key="6">
    <source>
        <dbReference type="PROSITE" id="PS50188"/>
    </source>
</evidence>
<reference evidence="8" key="2">
    <citation type="journal article" date="2007" name="PLoS Biol.">
        <title>Survey sequencing and comparative analysis of the elephant shark (Callorhinchus milii) genome.</title>
        <authorList>
            <person name="Venkatesh B."/>
            <person name="Kirkness E.F."/>
            <person name="Loh Y.H."/>
            <person name="Halpern A.L."/>
            <person name="Lee A.P."/>
            <person name="Johnson J."/>
            <person name="Dandona N."/>
            <person name="Viswanathan L.D."/>
            <person name="Tay A."/>
            <person name="Venter J.C."/>
            <person name="Strausberg R.L."/>
            <person name="Brenner S."/>
        </authorList>
    </citation>
    <scope>NUCLEOTIDE SEQUENCE [LARGE SCALE GENOMIC DNA]</scope>
</reference>
<feature type="domain" description="RING-type" evidence="5">
    <location>
        <begin position="16"/>
        <end position="56"/>
    </location>
</feature>
<dbReference type="FunFam" id="2.60.120.920:FF:000004">
    <property type="entry name" value="Butyrophilin subfamily 1 member A1"/>
    <property type="match status" value="1"/>
</dbReference>
<dbReference type="InterPro" id="IPR003879">
    <property type="entry name" value="Butyrophylin_SPRY"/>
</dbReference>
<dbReference type="PROSITE" id="PS50188">
    <property type="entry name" value="B302_SPRY"/>
    <property type="match status" value="1"/>
</dbReference>
<reference evidence="8" key="3">
    <citation type="journal article" date="2014" name="Nature">
        <title>Elephant shark genome provides unique insights into gnathostome evolution.</title>
        <authorList>
            <consortium name="International Elephant Shark Genome Sequencing Consortium"/>
            <person name="Venkatesh B."/>
            <person name="Lee A.P."/>
            <person name="Ravi V."/>
            <person name="Maurya A.K."/>
            <person name="Lian M.M."/>
            <person name="Swann J.B."/>
            <person name="Ohta Y."/>
            <person name="Flajnik M.F."/>
            <person name="Sutoh Y."/>
            <person name="Kasahara M."/>
            <person name="Hoon S."/>
            <person name="Gangu V."/>
            <person name="Roy S.W."/>
            <person name="Irimia M."/>
            <person name="Korzh V."/>
            <person name="Kondrychyn I."/>
            <person name="Lim Z.W."/>
            <person name="Tay B.H."/>
            <person name="Tohari S."/>
            <person name="Kong K.W."/>
            <person name="Ho S."/>
            <person name="Lorente-Galdos B."/>
            <person name="Quilez J."/>
            <person name="Marques-Bonet T."/>
            <person name="Raney B.J."/>
            <person name="Ingham P.W."/>
            <person name="Tay A."/>
            <person name="Hillier L.W."/>
            <person name="Minx P."/>
            <person name="Boehm T."/>
            <person name="Wilson R.K."/>
            <person name="Brenner S."/>
            <person name="Warren W.C."/>
        </authorList>
    </citation>
    <scope>NUCLEOTIDE SEQUENCE [LARGE SCALE GENOMIC DNA]</scope>
</reference>
<dbReference type="SUPFAM" id="SSF49899">
    <property type="entry name" value="Concanavalin A-like lectins/glucanases"/>
    <property type="match status" value="1"/>
</dbReference>
<dbReference type="SUPFAM" id="SSF57850">
    <property type="entry name" value="RING/U-box"/>
    <property type="match status" value="1"/>
</dbReference>
<keyword evidence="8" id="KW-1185">Reference proteome</keyword>
<dbReference type="OMA" id="NSSECCF"/>
<dbReference type="CDD" id="cd13733">
    <property type="entry name" value="SPRY_PRY_C-I_1"/>
    <property type="match status" value="1"/>
</dbReference>
<dbReference type="InterPro" id="IPR017907">
    <property type="entry name" value="Znf_RING_CS"/>
</dbReference>
<evidence type="ECO:0000256" key="2">
    <source>
        <dbReference type="ARBA" id="ARBA00022771"/>
    </source>
</evidence>
<dbReference type="InterPro" id="IPR043136">
    <property type="entry name" value="B30.2/SPRY_sf"/>
</dbReference>
<dbReference type="InterPro" id="IPR003877">
    <property type="entry name" value="SPRY_dom"/>
</dbReference>
<dbReference type="SMART" id="SM00184">
    <property type="entry name" value="RING"/>
    <property type="match status" value="1"/>
</dbReference>
<dbReference type="SMART" id="SM00589">
    <property type="entry name" value="PRY"/>
    <property type="match status" value="1"/>
</dbReference>
<organism evidence="7 8">
    <name type="scientific">Callorhinchus milii</name>
    <name type="common">Ghost shark</name>
    <dbReference type="NCBI Taxonomy" id="7868"/>
    <lineage>
        <taxon>Eukaryota</taxon>
        <taxon>Metazoa</taxon>
        <taxon>Chordata</taxon>
        <taxon>Craniata</taxon>
        <taxon>Vertebrata</taxon>
        <taxon>Chondrichthyes</taxon>
        <taxon>Holocephali</taxon>
        <taxon>Chimaeriformes</taxon>
        <taxon>Callorhinchidae</taxon>
        <taxon>Callorhinchus</taxon>
    </lineage>
</organism>
<dbReference type="InterPro" id="IPR013083">
    <property type="entry name" value="Znf_RING/FYVE/PHD"/>
</dbReference>
<dbReference type="Pfam" id="PF13445">
    <property type="entry name" value="zf-RING_UBOX"/>
    <property type="match status" value="1"/>
</dbReference>
<dbReference type="InterPro" id="IPR013320">
    <property type="entry name" value="ConA-like_dom_sf"/>
</dbReference>
<evidence type="ECO:0000256" key="4">
    <source>
        <dbReference type="PROSITE-ProRule" id="PRU00175"/>
    </source>
</evidence>
<dbReference type="AlphaFoldDB" id="A0A4W3JN45"/>
<dbReference type="InterPro" id="IPR001870">
    <property type="entry name" value="B30.2/SPRY"/>
</dbReference>
<evidence type="ECO:0000313" key="8">
    <source>
        <dbReference type="Proteomes" id="UP000314986"/>
    </source>
</evidence>
<accession>A0A4W3JN45</accession>
<feature type="domain" description="B30.2/SPRY" evidence="6">
    <location>
        <begin position="128"/>
        <end position="322"/>
    </location>
</feature>
<dbReference type="SMART" id="SM00449">
    <property type="entry name" value="SPRY"/>
    <property type="match status" value="1"/>
</dbReference>